<feature type="transmembrane region" description="Helical" evidence="1">
    <location>
        <begin position="390"/>
        <end position="413"/>
    </location>
</feature>
<feature type="transmembrane region" description="Helical" evidence="1">
    <location>
        <begin position="1418"/>
        <end position="1436"/>
    </location>
</feature>
<evidence type="ECO:0000313" key="2">
    <source>
        <dbReference type="EMBL" id="KAF0716054.1"/>
    </source>
</evidence>
<organism evidence="3 4">
    <name type="scientific">Aphanomyces stellatus</name>
    <dbReference type="NCBI Taxonomy" id="120398"/>
    <lineage>
        <taxon>Eukaryota</taxon>
        <taxon>Sar</taxon>
        <taxon>Stramenopiles</taxon>
        <taxon>Oomycota</taxon>
        <taxon>Saprolegniomycetes</taxon>
        <taxon>Saprolegniales</taxon>
        <taxon>Verrucalvaceae</taxon>
        <taxon>Aphanomyces</taxon>
    </lineage>
</organism>
<feature type="transmembrane region" description="Helical" evidence="1">
    <location>
        <begin position="419"/>
        <end position="436"/>
    </location>
</feature>
<feature type="transmembrane region" description="Helical" evidence="1">
    <location>
        <begin position="705"/>
        <end position="726"/>
    </location>
</feature>
<evidence type="ECO:0000256" key="1">
    <source>
        <dbReference type="SAM" id="Phobius"/>
    </source>
</evidence>
<keyword evidence="1" id="KW-0812">Transmembrane</keyword>
<feature type="transmembrane region" description="Helical" evidence="1">
    <location>
        <begin position="508"/>
        <end position="528"/>
    </location>
</feature>
<evidence type="ECO:0000313" key="4">
    <source>
        <dbReference type="Proteomes" id="UP000332933"/>
    </source>
</evidence>
<reference evidence="3 4" key="1">
    <citation type="submission" date="2019-03" db="EMBL/GenBank/DDBJ databases">
        <authorList>
            <person name="Gaulin E."/>
            <person name="Dumas B."/>
        </authorList>
    </citation>
    <scope>NUCLEOTIDE SEQUENCE [LARGE SCALE GENOMIC DNA]</scope>
    <source>
        <strain evidence="3">CBS 568.67</strain>
    </source>
</reference>
<feature type="transmembrane region" description="Helical" evidence="1">
    <location>
        <begin position="481"/>
        <end position="501"/>
    </location>
</feature>
<feature type="transmembrane region" description="Helical" evidence="1">
    <location>
        <begin position="564"/>
        <end position="582"/>
    </location>
</feature>
<evidence type="ECO:0000313" key="3">
    <source>
        <dbReference type="EMBL" id="VFT80232.1"/>
    </source>
</evidence>
<feature type="transmembrane region" description="Helical" evidence="1">
    <location>
        <begin position="443"/>
        <end position="461"/>
    </location>
</feature>
<dbReference type="EMBL" id="VJMH01000464">
    <property type="protein sequence ID" value="KAF0716054.1"/>
    <property type="molecule type" value="Genomic_DNA"/>
</dbReference>
<protein>
    <submittedName>
        <fullName evidence="3">Aste57867_3052 protein</fullName>
    </submittedName>
</protein>
<reference evidence="2" key="2">
    <citation type="submission" date="2019-06" db="EMBL/GenBank/DDBJ databases">
        <title>Genomics analysis of Aphanomyces spp. identifies a new class of oomycete effector associated with host adaptation.</title>
        <authorList>
            <person name="Gaulin E."/>
        </authorList>
    </citation>
    <scope>NUCLEOTIDE SEQUENCE</scope>
    <source>
        <strain evidence="2">CBS 578.67</strain>
    </source>
</reference>
<keyword evidence="1" id="KW-1133">Transmembrane helix</keyword>
<keyword evidence="1" id="KW-0472">Membrane</keyword>
<keyword evidence="4" id="KW-1185">Reference proteome</keyword>
<feature type="transmembrane region" description="Helical" evidence="1">
    <location>
        <begin position="1308"/>
        <end position="1327"/>
    </location>
</feature>
<proteinExistence type="predicted"/>
<name>A0A485KD78_9STRA</name>
<accession>A0A485KD78</accession>
<gene>
    <name evidence="3" type="primary">Aste57867_3052</name>
    <name evidence="2" type="ORF">As57867_003043</name>
    <name evidence="3" type="ORF">ASTE57867_3052</name>
</gene>
<dbReference type="EMBL" id="CAADRA010000464">
    <property type="protein sequence ID" value="VFT80232.1"/>
    <property type="molecule type" value="Genomic_DNA"/>
</dbReference>
<dbReference type="Proteomes" id="UP000332933">
    <property type="component" value="Unassembled WGS sequence"/>
</dbReference>
<feature type="transmembrane region" description="Helical" evidence="1">
    <location>
        <begin position="1389"/>
        <end position="1411"/>
    </location>
</feature>
<feature type="transmembrane region" description="Helical" evidence="1">
    <location>
        <begin position="1348"/>
        <end position="1369"/>
    </location>
</feature>
<sequence length="1591" mass="174928">MPLVHPLLTTDPMLEAATGAKEPNRSSSLRLAVVERAIGLGVVGAGVAMTVAYMTTLRTYAQNDYFWTEFNASGAQTFVVNVFNRQQLWHTTSSASALDLFSLAVATTKDYSQPTTLVSVQAADARRIAVDTLRSIPAAIAGLRSQSAAQSTISLLHYCWVDFDRAWEVAHTATRQARCAATFKPNGVVYLESMLRNTDWTTWHAMWGSQFDVAYGSAVLASSGGPAWLSQVTTALATHSVGMEVDYWTQHGVTAFELPWHNRHVGGFENAIVVQNALQRYSIPLHHVVYARRYYAAVPTLLTDVTALNVSFMQYANVSGVPTILRQPLLDVHDPSWSFFGWLHFVEWLDGTREVVSFQGDYATWVLLSKVYESDTFQADPKSIPSKISYIIWVLLCYLTLLSTSVMLLVLVYLVATRATFTGLNLCFFSPVVGLVWTGRPLLIVRGLTAIVMLSSAYVKLDTLDGFTRFVVIPRTFADALVVSGETLWLAFAVLDILSVVTVKYSKWTALVSCSLIWTATLVVELVAPFLPSATVDRTCVSSNLDAQIACVSGVVTIGSFRRVALLCAIQAVSILVAYGLVRASSSRLFSRRSTKPNFSVVIPAVAVRYLDPNKCHGLTFDKTTSVFCGLIPLTMAGESYVFSITLWVLVPVDAHIFDKRSMRVESAPTLLAPLPPTTQLTQAASPTPPPILPHRKSWVEPLRAFVAIGVLIYGAISSALFFYVLQDQLSNDFLWVGFNATGLQPFLMDWYNAELAFYNASTELALAQASQMQFYNGTTSATTLTSALYATTMQFEDLSLAATIHGLRATAPCDLPWLATQYCWVDFQRTWAMAYSEVRQQRCWTMTTNGAVYLESILRNTDVAQLNACWGNAVEIGVFQSLRVSQAGRDWLASVVSTVQQPPADEVATWAAHGITTFVVQWQNYKALGVVETLDIQSSTGVSYPLTLKASTGAYRFGLQTTLKMYWGWGSDLMAITQNNSGIGHASLIRNSSLFAFANQSMESLVMRNQSLVRPLDVAFTFVTTVVVGPFGSIDLVHVPVPRALMQFARHVFDAATTIALTRADASIPLDGTSQSVSSLPTLWQRDYARYYAGGNIFCPHSSTFTTIPVVNTWFSATSPCNANLLEYVHATPSLSTLALIASGTFEPCDSSATTSCVTVAQACASTSSPISTCVQVLAPIYNWTMLFMAPETRHALYTQATAIQPDLEALKIEIVQYAQRRASAPVDLLRAPLFAPTDPAYMIFAWMFMGDWVQGLREVVSLQGDVSTLTLLSSYYNPLASTPNRLEIPTNVAYYCQLCLQYTTTMVFLLTFFALVYAAYARGYIEGFNMFEVNRVGGIVWVGRPFLLLRSLVAILTLATSTVQLQVTGAFTTIHIPTPTGIQWLSTLLAGAETCWLVIVLTDVGLVVTKDLTNSYSLLSSIVGTILSIALSVAQPVRPSFGLARMCDVAQLDFQLTCHAGVIHIGSATRVVQLLVLTSTVVVVCFAFEKWRHPNLKLPTHRLSLLLPAGGHYLYHKDPWIFHETLYLDKASAFMCGLVSVSTPHAVYLLDTKTWRTHVIKIDKSFDPRLLTTHLPDQRRIARSIPLVD</sequence>